<dbReference type="Proteomes" id="UP001044222">
    <property type="component" value="Unassembled WGS sequence"/>
</dbReference>
<organism evidence="2 3">
    <name type="scientific">Anguilla anguilla</name>
    <name type="common">European freshwater eel</name>
    <name type="synonym">Muraena anguilla</name>
    <dbReference type="NCBI Taxonomy" id="7936"/>
    <lineage>
        <taxon>Eukaryota</taxon>
        <taxon>Metazoa</taxon>
        <taxon>Chordata</taxon>
        <taxon>Craniata</taxon>
        <taxon>Vertebrata</taxon>
        <taxon>Euteleostomi</taxon>
        <taxon>Actinopterygii</taxon>
        <taxon>Neopterygii</taxon>
        <taxon>Teleostei</taxon>
        <taxon>Anguilliformes</taxon>
        <taxon>Anguillidae</taxon>
        <taxon>Anguilla</taxon>
    </lineage>
</organism>
<feature type="region of interest" description="Disordered" evidence="1">
    <location>
        <begin position="260"/>
        <end position="348"/>
    </location>
</feature>
<name>A0A9D3N0I7_ANGAN</name>
<protein>
    <submittedName>
        <fullName evidence="2">Uncharacterized protein</fullName>
    </submittedName>
</protein>
<keyword evidence="3" id="KW-1185">Reference proteome</keyword>
<gene>
    <name evidence="2" type="ORF">ANANG_G00009310</name>
</gene>
<accession>A0A9D3N0I7</accession>
<feature type="compositionally biased region" description="Basic and acidic residues" evidence="1">
    <location>
        <begin position="279"/>
        <end position="306"/>
    </location>
</feature>
<reference evidence="2" key="1">
    <citation type="submission" date="2021-01" db="EMBL/GenBank/DDBJ databases">
        <title>A chromosome-scale assembly of European eel, Anguilla anguilla.</title>
        <authorList>
            <person name="Henkel C."/>
            <person name="Jong-Raadsen S.A."/>
            <person name="Dufour S."/>
            <person name="Weltzien F.-A."/>
            <person name="Palstra A.P."/>
            <person name="Pelster B."/>
            <person name="Spaink H.P."/>
            <person name="Van Den Thillart G.E."/>
            <person name="Jansen H."/>
            <person name="Zahm M."/>
            <person name="Klopp C."/>
            <person name="Cedric C."/>
            <person name="Louis A."/>
            <person name="Berthelot C."/>
            <person name="Parey E."/>
            <person name="Roest Crollius H."/>
            <person name="Montfort J."/>
            <person name="Robinson-Rechavi M."/>
            <person name="Bucao C."/>
            <person name="Bouchez O."/>
            <person name="Gislard M."/>
            <person name="Lluch J."/>
            <person name="Milhes M."/>
            <person name="Lampietro C."/>
            <person name="Lopez Roques C."/>
            <person name="Donnadieu C."/>
            <person name="Braasch I."/>
            <person name="Desvignes T."/>
            <person name="Postlethwait J."/>
            <person name="Bobe J."/>
            <person name="Guiguen Y."/>
            <person name="Dirks R."/>
        </authorList>
    </citation>
    <scope>NUCLEOTIDE SEQUENCE</scope>
    <source>
        <strain evidence="2">Tag_6206</strain>
        <tissue evidence="2">Liver</tissue>
    </source>
</reference>
<feature type="compositionally biased region" description="Basic and acidic residues" evidence="1">
    <location>
        <begin position="315"/>
        <end position="334"/>
    </location>
</feature>
<evidence type="ECO:0000313" key="3">
    <source>
        <dbReference type="Proteomes" id="UP001044222"/>
    </source>
</evidence>
<dbReference type="EMBL" id="JAFIRN010000001">
    <property type="protein sequence ID" value="KAG5856568.1"/>
    <property type="molecule type" value="Genomic_DNA"/>
</dbReference>
<evidence type="ECO:0000256" key="1">
    <source>
        <dbReference type="SAM" id="MobiDB-lite"/>
    </source>
</evidence>
<sequence length="348" mass="40251">MNTLQNNPVCSFFLNEDDARAIEDAIRAAIKVVLNVSWTISNKKMQEFQRMVAERDRENEILKIRMENAERELVTLRHFKYSVEQCDDDGADTDGTHGRDACLSTEENETQRACVVPFLHYEEKVVLSECTRKREIMSPYEGTYSEAHPQEREATACIWESPAMTDLNDKVTSERTTSPITSGAQSGGQPECGRTLTIAKVKEEPPDFESIYFKWEMSEESVRRVECESYPGPPPFAPFSQFRMGDSLPAGTQIFSFGLSEQPGERGATSSSCLRKRISSRERQQKYRERIRADPEKERAFREKDRNRHRNRRKAICDLPEHSQKLRRVAWREASRRHRARMKNSASR</sequence>
<dbReference type="AlphaFoldDB" id="A0A9D3N0I7"/>
<proteinExistence type="predicted"/>
<comment type="caution">
    <text evidence="2">The sequence shown here is derived from an EMBL/GenBank/DDBJ whole genome shotgun (WGS) entry which is preliminary data.</text>
</comment>
<evidence type="ECO:0000313" key="2">
    <source>
        <dbReference type="EMBL" id="KAG5856568.1"/>
    </source>
</evidence>